<dbReference type="AlphaFoldDB" id="A0A975H3I3"/>
<dbReference type="Proteomes" id="UP000663903">
    <property type="component" value="Chromosome"/>
</dbReference>
<sequence length="534" mass="57659">MRRDIRRLLAVLIGASVLLPPAALAQAEAARISAVKVYPGSATVERVLRVAPGARQATFTCLPAGLDAASLQVSSDATVRVGELAVRQQPRELLGKACVSPLDERIRALEDQVATLTAESAGIGYAAGYFKSFENAASGADSRATAPAQIGATAQALRQGAREALTRQHQIKRQQELLERELKPLLAERDRAGAREASVSTVQVTLAAPQGGELRLSYQVRGPSWQPSYRATLDSATKKLRLERQALVAQSTGEDWDGVQLTLSTGQPGAATQGPLPRPWRVGIEPPVQPVPMPAPAMAAAPAPMARMRANAAEAAEPMPSFDVSVFQGSFATEFAVPQKISVPSSGQRITLSLGEQSLDTRLLTRTTPALDASAYLIAAITPPPGVWPAGPVNLYRDGAYVGNGRFDTAQLSRNGLAFGRDELVSVRMEQPARKEGTGGFIGQRNERRVNRLYTVENRHRESITLQLLDATPVAEHEDVRIDSRYQPEPQTKAWNEQPGSVLWEQPLAAGAVQRFSAEHLITWPKDARLRERQ</sequence>
<feature type="domain" description="DUF4139" evidence="2">
    <location>
        <begin position="214"/>
        <end position="526"/>
    </location>
</feature>
<evidence type="ECO:0000313" key="4">
    <source>
        <dbReference type="EMBL" id="QTD45859.1"/>
    </source>
</evidence>
<gene>
    <name evidence="4" type="ORF">J1M35_02770</name>
</gene>
<feature type="signal peptide" evidence="1">
    <location>
        <begin position="1"/>
        <end position="25"/>
    </location>
</feature>
<dbReference type="InterPro" id="IPR011935">
    <property type="entry name" value="CHP02231"/>
</dbReference>
<name>A0A975H3I3_9BURK</name>
<dbReference type="Pfam" id="PF13600">
    <property type="entry name" value="DUF4140"/>
    <property type="match status" value="1"/>
</dbReference>
<evidence type="ECO:0000256" key="1">
    <source>
        <dbReference type="SAM" id="SignalP"/>
    </source>
</evidence>
<dbReference type="KEGG" id="otd:J1M35_02770"/>
<feature type="domain" description="DUF4140" evidence="3">
    <location>
        <begin position="35"/>
        <end position="120"/>
    </location>
</feature>
<evidence type="ECO:0000259" key="3">
    <source>
        <dbReference type="Pfam" id="PF13600"/>
    </source>
</evidence>
<organism evidence="4 5">
    <name type="scientific">Ottowia testudinis</name>
    <dbReference type="NCBI Taxonomy" id="2816950"/>
    <lineage>
        <taxon>Bacteria</taxon>
        <taxon>Pseudomonadati</taxon>
        <taxon>Pseudomonadota</taxon>
        <taxon>Betaproteobacteria</taxon>
        <taxon>Burkholderiales</taxon>
        <taxon>Comamonadaceae</taxon>
        <taxon>Ottowia</taxon>
    </lineage>
</organism>
<keyword evidence="1" id="KW-0732">Signal</keyword>
<dbReference type="Pfam" id="PF13598">
    <property type="entry name" value="DUF4139"/>
    <property type="match status" value="1"/>
</dbReference>
<dbReference type="PANTHER" id="PTHR31005:SF8">
    <property type="entry name" value="DUF4139 DOMAIN-CONTAINING PROTEIN"/>
    <property type="match status" value="1"/>
</dbReference>
<evidence type="ECO:0000259" key="2">
    <source>
        <dbReference type="Pfam" id="PF13598"/>
    </source>
</evidence>
<reference evidence="4" key="1">
    <citation type="submission" date="2021-03" db="EMBL/GenBank/DDBJ databases">
        <title>Ottowia sp. 27C isolated from the cloaca of a Giant Asian pond turtle (Heosemys grandis).</title>
        <authorList>
            <person name="Spergser J."/>
            <person name="Busse H.-J."/>
        </authorList>
    </citation>
    <scope>NUCLEOTIDE SEQUENCE</scope>
    <source>
        <strain evidence="4">27C</strain>
    </source>
</reference>
<proteinExistence type="predicted"/>
<dbReference type="InterPro" id="IPR025554">
    <property type="entry name" value="DUF4140"/>
</dbReference>
<dbReference type="NCBIfam" id="TIGR02231">
    <property type="entry name" value="mucoidy inhibitor MuiA family protein"/>
    <property type="match status" value="1"/>
</dbReference>
<dbReference type="PANTHER" id="PTHR31005">
    <property type="entry name" value="DUF4139 DOMAIN-CONTAINING PROTEIN"/>
    <property type="match status" value="1"/>
</dbReference>
<dbReference type="EMBL" id="CP071796">
    <property type="protein sequence ID" value="QTD45859.1"/>
    <property type="molecule type" value="Genomic_DNA"/>
</dbReference>
<dbReference type="InterPro" id="IPR037291">
    <property type="entry name" value="DUF4139"/>
</dbReference>
<feature type="chain" id="PRO_5037608330" evidence="1">
    <location>
        <begin position="26"/>
        <end position="534"/>
    </location>
</feature>
<dbReference type="RefSeq" id="WP_208009643.1">
    <property type="nucleotide sequence ID" value="NZ_CP071796.1"/>
</dbReference>
<accession>A0A975H3I3</accession>
<keyword evidence="5" id="KW-1185">Reference proteome</keyword>
<evidence type="ECO:0000313" key="5">
    <source>
        <dbReference type="Proteomes" id="UP000663903"/>
    </source>
</evidence>
<protein>
    <submittedName>
        <fullName evidence="4">DUF4139 domain-containing protein</fullName>
    </submittedName>
</protein>